<protein>
    <submittedName>
        <fullName evidence="1">Uncharacterized protein</fullName>
    </submittedName>
</protein>
<sequence>MRDLVEESEGFGTLTERMGAAERELSWRISPIDNKGTKVALPDPLLAADMGLTTDEYRWLLGLLGEALQGVIQYPLAVEKLIDDFPLVFIAGLTGTALLNSSDSFWGEFRKLIGIRDSSRLESIVRRDLHRILQRKKLATFTTADLSGRDYVGTIELHSVLPNRYLSSVLSYLGDLHTRNLHFPDSDDCGHYAVNEFSHQARNHGIPVAVHNLATHIPARAADVISRIEEVRAYFSQSGVDPADFQGTHGLPEPLFTHLVHLVTSGGTPLKEEAAAADSSVELEQPYLSLDLEGMALRVVFPAIPRGLYREGELAPWMVHIDDEIVSVMPDFDWSTGGFESTSLVLDKPFSRLSLLLPDGTPAKLGLEINRQLPFLIFRWDGGLRANQSKLGIQDSLVLAQTRTVLDASMSINSLFSPEDLGPVRGWPGWSVRRAPADGLKSLTVKQGAHRITLSVDRKVEAQWVDKDATIPYLKGRDLQPVFSKSPQILIPSDQSLWSLEYFFVDSEGNRESFDYYEVEDDYRDTPFAIFDELDDPWVGRYEVVVRRGERIHMRRIFNMAEGLGAKLSFEQAVQRGRFRVPHMPEKKPGLSRAWIEFNSSPKVRIKHPLGLKALGPKHRTRSFSIASASEPAVYYLDVQVDAPRLQYLLPLREEATRWADSPVTVNVDELADNDEIQLKFPQQVLDVELRVVDFSSNGKFTSSEVIRLSRKGSSNVWSCPVSRLTAVLSTNSTFQVLASWNLITIEDYVREGMDKYERNAWFKIPSAQRPDPRQRATALLFSVSRKPLLSGIEIKKDLLHFRLGRHTDLPLVTWAWKLHDPAAPPVRINMTGTHGQLPTELVTDGPLIIDTREEEFLMTWEPEIPSSRSLLVGESELEPALDPLNQHRWLFTRDRELLPGEVQKVWDIRDRMHNVLAQSHNRAHPTLSQFDATTLEYLTASPRISLAELDNSEIPRVRQLEAFIRSGLAVENFSSIITAGDIHPTPWIGLIQEMNDLRVLQSSRADDPSTAAERTESEHYVRTVGGHELWEIFTGSSQGIPVVQEHVLSPAELTLVRKQDVSKLRDSLGFSAVGASFISADSRVAAQLVWMENRREFTSSSRIGELFGALQNWENLVDRLNDPELKKTARSLALLPEENHCATEDNWLFVPYISFVSSLLARAAAHRIIRPVKELHELRHTWAFCARHTPELAAFDLVAAEAAALNARP</sequence>
<accession>A0ABW1QCD2</accession>
<keyword evidence="2" id="KW-1185">Reference proteome</keyword>
<comment type="caution">
    <text evidence="1">The sequence shown here is derived from an EMBL/GenBank/DDBJ whole genome shotgun (WGS) entry which is preliminary data.</text>
</comment>
<proteinExistence type="predicted"/>
<dbReference type="Proteomes" id="UP001596244">
    <property type="component" value="Unassembled WGS sequence"/>
</dbReference>
<organism evidence="1 2">
    <name type="scientific">Corynebacterium nasicanis</name>
    <dbReference type="NCBI Taxonomy" id="1448267"/>
    <lineage>
        <taxon>Bacteria</taxon>
        <taxon>Bacillati</taxon>
        <taxon>Actinomycetota</taxon>
        <taxon>Actinomycetes</taxon>
        <taxon>Mycobacteriales</taxon>
        <taxon>Corynebacteriaceae</taxon>
        <taxon>Corynebacterium</taxon>
    </lineage>
</organism>
<evidence type="ECO:0000313" key="2">
    <source>
        <dbReference type="Proteomes" id="UP001596244"/>
    </source>
</evidence>
<evidence type="ECO:0000313" key="1">
    <source>
        <dbReference type="EMBL" id="MFC6146623.1"/>
    </source>
</evidence>
<name>A0ABW1QCD2_9CORY</name>
<gene>
    <name evidence="1" type="ORF">ACFPUZ_07380</name>
</gene>
<reference evidence="2" key="1">
    <citation type="journal article" date="2019" name="Int. J. Syst. Evol. Microbiol.">
        <title>The Global Catalogue of Microorganisms (GCM) 10K type strain sequencing project: providing services to taxonomists for standard genome sequencing and annotation.</title>
        <authorList>
            <consortium name="The Broad Institute Genomics Platform"/>
            <consortium name="The Broad Institute Genome Sequencing Center for Infectious Disease"/>
            <person name="Wu L."/>
            <person name="Ma J."/>
        </authorList>
    </citation>
    <scope>NUCLEOTIDE SEQUENCE [LARGE SCALE GENOMIC DNA]</scope>
    <source>
        <strain evidence="2">CCUG 51943</strain>
    </source>
</reference>
<dbReference type="EMBL" id="JBHSQE010000004">
    <property type="protein sequence ID" value="MFC6146623.1"/>
    <property type="molecule type" value="Genomic_DNA"/>
</dbReference>
<dbReference type="RefSeq" id="WP_377001166.1">
    <property type="nucleotide sequence ID" value="NZ_JBHSQE010000004.1"/>
</dbReference>